<dbReference type="AlphaFoldDB" id="A0A372NZA1"/>
<dbReference type="PANTHER" id="PTHR30157:SF0">
    <property type="entry name" value="NADPH-DEPENDENT FERRIC-CHELATE REDUCTASE"/>
    <property type="match status" value="1"/>
</dbReference>
<evidence type="ECO:0000256" key="1">
    <source>
        <dbReference type="ARBA" id="ARBA00035644"/>
    </source>
</evidence>
<dbReference type="InterPro" id="IPR039261">
    <property type="entry name" value="FNR_nucleotide-bd"/>
</dbReference>
<dbReference type="PROSITE" id="PS51384">
    <property type="entry name" value="FAD_FR"/>
    <property type="match status" value="1"/>
</dbReference>
<gene>
    <name evidence="4" type="ORF">D0C36_07895</name>
</gene>
<reference evidence="4 5" key="1">
    <citation type="submission" date="2018-08" db="EMBL/GenBank/DDBJ databases">
        <title>Mucilaginibacter sp. MYSH2.</title>
        <authorList>
            <person name="Seo T."/>
        </authorList>
    </citation>
    <scope>NUCLEOTIDE SEQUENCE [LARGE SCALE GENOMIC DNA]</scope>
    <source>
        <strain evidence="4 5">MYSH2</strain>
    </source>
</reference>
<evidence type="ECO:0000313" key="5">
    <source>
        <dbReference type="Proteomes" id="UP000264217"/>
    </source>
</evidence>
<dbReference type="Proteomes" id="UP000264217">
    <property type="component" value="Unassembled WGS sequence"/>
</dbReference>
<evidence type="ECO:0000313" key="4">
    <source>
        <dbReference type="EMBL" id="RFZ95433.1"/>
    </source>
</evidence>
<comment type="similarity">
    <text evidence="1">Belongs to the SIP oxidoreductase family.</text>
</comment>
<dbReference type="SUPFAM" id="SSF52343">
    <property type="entry name" value="Ferredoxin reductase-like, C-terminal NADP-linked domain"/>
    <property type="match status" value="1"/>
</dbReference>
<keyword evidence="2" id="KW-1133">Transmembrane helix</keyword>
<dbReference type="EMBL" id="QWDC01000001">
    <property type="protein sequence ID" value="RFZ95433.1"/>
    <property type="molecule type" value="Genomic_DNA"/>
</dbReference>
<feature type="domain" description="FAD-binding FR-type" evidence="3">
    <location>
        <begin position="74"/>
        <end position="182"/>
    </location>
</feature>
<dbReference type="SUPFAM" id="SSF63380">
    <property type="entry name" value="Riboflavin synthase domain-like"/>
    <property type="match status" value="1"/>
</dbReference>
<dbReference type="GO" id="GO:0016491">
    <property type="term" value="F:oxidoreductase activity"/>
    <property type="evidence" value="ECO:0007669"/>
    <property type="project" value="InterPro"/>
</dbReference>
<proteinExistence type="inferred from homology"/>
<keyword evidence="5" id="KW-1185">Reference proteome</keyword>
<accession>A0A372NZA1</accession>
<dbReference type="Pfam" id="PF08021">
    <property type="entry name" value="FAD_binding_9"/>
    <property type="match status" value="1"/>
</dbReference>
<keyword evidence="2" id="KW-0812">Transmembrane</keyword>
<dbReference type="InterPro" id="IPR039374">
    <property type="entry name" value="SIP_fam"/>
</dbReference>
<dbReference type="Pfam" id="PF04954">
    <property type="entry name" value="SIP"/>
    <property type="match status" value="1"/>
</dbReference>
<evidence type="ECO:0000259" key="3">
    <source>
        <dbReference type="PROSITE" id="PS51384"/>
    </source>
</evidence>
<dbReference type="InterPro" id="IPR017938">
    <property type="entry name" value="Riboflavin_synthase-like_b-brl"/>
</dbReference>
<comment type="caution">
    <text evidence="4">The sequence shown here is derived from an EMBL/GenBank/DDBJ whole genome shotgun (WGS) entry which is preliminary data.</text>
</comment>
<dbReference type="InterPro" id="IPR017927">
    <property type="entry name" value="FAD-bd_FR_type"/>
</dbReference>
<dbReference type="PANTHER" id="PTHR30157">
    <property type="entry name" value="FERRIC REDUCTASE, NADPH-DEPENDENT"/>
    <property type="match status" value="1"/>
</dbReference>
<feature type="transmembrane region" description="Helical" evidence="2">
    <location>
        <begin position="21"/>
        <end position="50"/>
    </location>
</feature>
<name>A0A372NZA1_9SPHI</name>
<keyword evidence="2" id="KW-0472">Membrane</keyword>
<dbReference type="Gene3D" id="2.40.30.10">
    <property type="entry name" value="Translation factors"/>
    <property type="match status" value="1"/>
</dbReference>
<protein>
    <recommendedName>
        <fullName evidence="3">FAD-binding FR-type domain-containing protein</fullName>
    </recommendedName>
</protein>
<organism evidence="4 5">
    <name type="scientific">Mucilaginibacter conchicola</name>
    <dbReference type="NCBI Taxonomy" id="2303333"/>
    <lineage>
        <taxon>Bacteria</taxon>
        <taxon>Pseudomonadati</taxon>
        <taxon>Bacteroidota</taxon>
        <taxon>Sphingobacteriia</taxon>
        <taxon>Sphingobacteriales</taxon>
        <taxon>Sphingobacteriaceae</taxon>
        <taxon>Mucilaginibacter</taxon>
    </lineage>
</organism>
<dbReference type="InterPro" id="IPR007037">
    <property type="entry name" value="SIP_rossman_dom"/>
</dbReference>
<dbReference type="InterPro" id="IPR013113">
    <property type="entry name" value="SIP_FAD-bd"/>
</dbReference>
<sequence length="292" mass="33405">MMITPISRAYLKRQKASHHCHFALLTVNSPIITVGLPLMRVSFACFFVSLNIPHMETSTFFKFKQKAGNLLEPRLLQTGKVLEVRPWTPSTLIEIDLHLPLTDMEHWEQVPYIKFKVDPLTYRDYTPSGWDAETRTCTIFVDALHNGPGAKWARGLKAGDTVGYFKKIGFTQHQPDQTSAVIALGDESSVGHLLALQKMVLPHTRFSGGIVIGNDEHRKQFNEFFWTPIEPVERRDIYGHHSLMEWVLKQSYSLENTIFYLTGNNTMVGQLRKLLKQQGYPSSQIKVQGFWS</sequence>
<evidence type="ECO:0000256" key="2">
    <source>
        <dbReference type="SAM" id="Phobius"/>
    </source>
</evidence>